<dbReference type="Pfam" id="PF02798">
    <property type="entry name" value="GST_N"/>
    <property type="match status" value="1"/>
</dbReference>
<evidence type="ECO:0000313" key="8">
    <source>
        <dbReference type="Proteomes" id="UP001497623"/>
    </source>
</evidence>
<dbReference type="InterPro" id="IPR036282">
    <property type="entry name" value="Glutathione-S-Trfase_C_sf"/>
</dbReference>
<dbReference type="SFLD" id="SFLDG00363">
    <property type="entry name" value="AMPS_(cytGST):_Alpha-__Mu-__Pi"/>
    <property type="match status" value="1"/>
</dbReference>
<dbReference type="Gene3D" id="1.20.1050.130">
    <property type="match status" value="1"/>
</dbReference>
<dbReference type="EC" id="2.5.1.18" evidence="1"/>
<dbReference type="InterPro" id="IPR050213">
    <property type="entry name" value="GST_superfamily"/>
</dbReference>
<reference evidence="7 8" key="1">
    <citation type="submission" date="2024-05" db="EMBL/GenBank/DDBJ databases">
        <authorList>
            <person name="Wallberg A."/>
        </authorList>
    </citation>
    <scope>NUCLEOTIDE SEQUENCE [LARGE SCALE GENOMIC DNA]</scope>
</reference>
<organism evidence="7 8">
    <name type="scientific">Meganyctiphanes norvegica</name>
    <name type="common">Northern krill</name>
    <name type="synonym">Thysanopoda norvegica</name>
    <dbReference type="NCBI Taxonomy" id="48144"/>
    <lineage>
        <taxon>Eukaryota</taxon>
        <taxon>Metazoa</taxon>
        <taxon>Ecdysozoa</taxon>
        <taxon>Arthropoda</taxon>
        <taxon>Crustacea</taxon>
        <taxon>Multicrustacea</taxon>
        <taxon>Malacostraca</taxon>
        <taxon>Eumalacostraca</taxon>
        <taxon>Eucarida</taxon>
        <taxon>Euphausiacea</taxon>
        <taxon>Euphausiidae</taxon>
        <taxon>Meganyctiphanes</taxon>
    </lineage>
</organism>
<dbReference type="PROSITE" id="PS50404">
    <property type="entry name" value="GST_NTER"/>
    <property type="match status" value="1"/>
</dbReference>
<dbReference type="GO" id="GO:0004602">
    <property type="term" value="F:glutathione peroxidase activity"/>
    <property type="evidence" value="ECO:0007669"/>
    <property type="project" value="UniProtKB-ARBA"/>
</dbReference>
<proteinExistence type="inferred from homology"/>
<dbReference type="CDD" id="cd03192">
    <property type="entry name" value="GST_C_Sigma_like"/>
    <property type="match status" value="1"/>
</dbReference>
<feature type="non-terminal residue" evidence="7">
    <location>
        <position position="204"/>
    </location>
</feature>
<protein>
    <recommendedName>
        <fullName evidence="1">glutathione transferase</fullName>
        <ecNumber evidence="1">2.5.1.18</ecNumber>
    </recommendedName>
</protein>
<dbReference type="SUPFAM" id="SSF47616">
    <property type="entry name" value="GST C-terminal domain-like"/>
    <property type="match status" value="1"/>
</dbReference>
<feature type="domain" description="GST C-terminal" evidence="6">
    <location>
        <begin position="81"/>
        <end position="204"/>
    </location>
</feature>
<dbReference type="AlphaFoldDB" id="A0AAV2Q1F5"/>
<keyword evidence="2" id="KW-0808">Transferase</keyword>
<comment type="catalytic activity">
    <reaction evidence="4">
        <text>RX + glutathione = an S-substituted glutathione + a halide anion + H(+)</text>
        <dbReference type="Rhea" id="RHEA:16437"/>
        <dbReference type="ChEBI" id="CHEBI:15378"/>
        <dbReference type="ChEBI" id="CHEBI:16042"/>
        <dbReference type="ChEBI" id="CHEBI:17792"/>
        <dbReference type="ChEBI" id="CHEBI:57925"/>
        <dbReference type="ChEBI" id="CHEBI:90779"/>
        <dbReference type="EC" id="2.5.1.18"/>
    </reaction>
</comment>
<dbReference type="PANTHER" id="PTHR11571">
    <property type="entry name" value="GLUTATHIONE S-TRANSFERASE"/>
    <property type="match status" value="1"/>
</dbReference>
<accession>A0AAV2Q1F5</accession>
<dbReference type="FunFam" id="3.40.30.10:FF:000035">
    <property type="entry name" value="hematopoietic prostaglandin D synthase"/>
    <property type="match status" value="1"/>
</dbReference>
<dbReference type="EMBL" id="CAXKWB010002970">
    <property type="protein sequence ID" value="CAL4068070.1"/>
    <property type="molecule type" value="Genomic_DNA"/>
</dbReference>
<dbReference type="GO" id="GO:0006749">
    <property type="term" value="P:glutathione metabolic process"/>
    <property type="evidence" value="ECO:0007669"/>
    <property type="project" value="TreeGrafter"/>
</dbReference>
<dbReference type="InterPro" id="IPR004046">
    <property type="entry name" value="GST_C"/>
</dbReference>
<evidence type="ECO:0000313" key="7">
    <source>
        <dbReference type="EMBL" id="CAL4068070.1"/>
    </source>
</evidence>
<feature type="domain" description="GST N-terminal" evidence="5">
    <location>
        <begin position="2"/>
        <end position="79"/>
    </location>
</feature>
<comment type="similarity">
    <text evidence="3">Belongs to the GST superfamily. Sigma family.</text>
</comment>
<name>A0AAV2Q1F5_MEGNR</name>
<dbReference type="InterPro" id="IPR004045">
    <property type="entry name" value="Glutathione_S-Trfase_N"/>
</dbReference>
<evidence type="ECO:0000256" key="4">
    <source>
        <dbReference type="ARBA" id="ARBA00047960"/>
    </source>
</evidence>
<comment type="caution">
    <text evidence="7">The sequence shown here is derived from an EMBL/GenBank/DDBJ whole genome shotgun (WGS) entry which is preliminary data.</text>
</comment>
<dbReference type="SFLD" id="SFLDG01205">
    <property type="entry name" value="AMPS.1"/>
    <property type="match status" value="1"/>
</dbReference>
<evidence type="ECO:0000256" key="2">
    <source>
        <dbReference type="ARBA" id="ARBA00022679"/>
    </source>
</evidence>
<dbReference type="GO" id="GO:0004364">
    <property type="term" value="F:glutathione transferase activity"/>
    <property type="evidence" value="ECO:0007669"/>
    <property type="project" value="UniProtKB-EC"/>
</dbReference>
<evidence type="ECO:0000256" key="1">
    <source>
        <dbReference type="ARBA" id="ARBA00012452"/>
    </source>
</evidence>
<dbReference type="PROSITE" id="PS50405">
    <property type="entry name" value="GST_CTER"/>
    <property type="match status" value="1"/>
</dbReference>
<dbReference type="PANTHER" id="PTHR11571:SF224">
    <property type="entry name" value="HEMATOPOIETIC PROSTAGLANDIN D SYNTHASE"/>
    <property type="match status" value="1"/>
</dbReference>
<dbReference type="InterPro" id="IPR010987">
    <property type="entry name" value="Glutathione-S-Trfase_C-like"/>
</dbReference>
<sequence>MPEYKLIYFNMQGRAELARWCFAYGGIPYIDDRIEGVNWAERKKEMPGGQVPVLMVDGKPLPESLAIARYVAKQAGLVPKDDLEAAGCDAIVDALSGIMAEVYQKVLMSKAEPAEKQRIMGEEIIPNKINPFLNRLNERLSTREWFISDKTTWADLMVAYVVGSLSAKLPGLLKDYPSVSKHVQKVESLDSIKKWISTRPLTPI</sequence>
<evidence type="ECO:0000256" key="3">
    <source>
        <dbReference type="ARBA" id="ARBA00038317"/>
    </source>
</evidence>
<dbReference type="CDD" id="cd03039">
    <property type="entry name" value="GST_N_Sigma_like"/>
    <property type="match status" value="1"/>
</dbReference>
<dbReference type="SFLD" id="SFLDS00019">
    <property type="entry name" value="Glutathione_Transferase_(cytos"/>
    <property type="match status" value="1"/>
</dbReference>
<evidence type="ECO:0000259" key="6">
    <source>
        <dbReference type="PROSITE" id="PS50405"/>
    </source>
</evidence>
<dbReference type="Pfam" id="PF14497">
    <property type="entry name" value="GST_C_3"/>
    <property type="match status" value="1"/>
</dbReference>
<evidence type="ECO:0000259" key="5">
    <source>
        <dbReference type="PROSITE" id="PS50404"/>
    </source>
</evidence>
<dbReference type="InterPro" id="IPR040079">
    <property type="entry name" value="Glutathione_S-Trfase"/>
</dbReference>
<dbReference type="InterPro" id="IPR036249">
    <property type="entry name" value="Thioredoxin-like_sf"/>
</dbReference>
<keyword evidence="8" id="KW-1185">Reference proteome</keyword>
<dbReference type="Proteomes" id="UP001497623">
    <property type="component" value="Unassembled WGS sequence"/>
</dbReference>
<dbReference type="SUPFAM" id="SSF52833">
    <property type="entry name" value="Thioredoxin-like"/>
    <property type="match status" value="1"/>
</dbReference>
<gene>
    <name evidence="7" type="ORF">MNOR_LOCUS6952</name>
</gene>